<protein>
    <recommendedName>
        <fullName evidence="6">Peptidyl-prolyl cis-trans isomerase</fullName>
        <ecNumber evidence="6">5.2.1.8</ecNumber>
    </recommendedName>
</protein>
<keyword evidence="4 5" id="KW-0413">Isomerase</keyword>
<gene>
    <name evidence="9" type="ORF">VTJ83DRAFT_1186</name>
</gene>
<keyword evidence="10" id="KW-1185">Reference proteome</keyword>
<evidence type="ECO:0000256" key="7">
    <source>
        <dbReference type="SAM" id="MobiDB-lite"/>
    </source>
</evidence>
<dbReference type="PROSITE" id="PS50198">
    <property type="entry name" value="PPIC_PPIASE_2"/>
    <property type="match status" value="1"/>
</dbReference>
<evidence type="ECO:0000313" key="10">
    <source>
        <dbReference type="Proteomes" id="UP001600064"/>
    </source>
</evidence>
<name>A0ABR4DNW6_9PEZI</name>
<dbReference type="GeneID" id="98121961"/>
<evidence type="ECO:0000256" key="6">
    <source>
        <dbReference type="RuleBase" id="RU363014"/>
    </source>
</evidence>
<evidence type="ECO:0000256" key="1">
    <source>
        <dbReference type="ARBA" id="ARBA00000971"/>
    </source>
</evidence>
<organism evidence="9 10">
    <name type="scientific">Remersonia thermophila</name>
    <dbReference type="NCBI Taxonomy" id="72144"/>
    <lineage>
        <taxon>Eukaryota</taxon>
        <taxon>Fungi</taxon>
        <taxon>Dikarya</taxon>
        <taxon>Ascomycota</taxon>
        <taxon>Pezizomycotina</taxon>
        <taxon>Sordariomycetes</taxon>
        <taxon>Sordariomycetidae</taxon>
        <taxon>Sordariales</taxon>
        <taxon>Sordariales incertae sedis</taxon>
        <taxon>Remersonia</taxon>
    </lineage>
</organism>
<dbReference type="Pfam" id="PF13616">
    <property type="entry name" value="Rotamase_3"/>
    <property type="match status" value="1"/>
</dbReference>
<evidence type="ECO:0000256" key="5">
    <source>
        <dbReference type="PROSITE-ProRule" id="PRU00278"/>
    </source>
</evidence>
<dbReference type="InterPro" id="IPR043323">
    <property type="entry name" value="PIN4"/>
</dbReference>
<evidence type="ECO:0000256" key="2">
    <source>
        <dbReference type="ARBA" id="ARBA00010242"/>
    </source>
</evidence>
<feature type="region of interest" description="Disordered" evidence="7">
    <location>
        <begin position="1"/>
        <end position="47"/>
    </location>
</feature>
<evidence type="ECO:0000259" key="8">
    <source>
        <dbReference type="PROSITE" id="PS50198"/>
    </source>
</evidence>
<accession>A0ABR4DNW6</accession>
<dbReference type="Gene3D" id="3.10.50.40">
    <property type="match status" value="1"/>
</dbReference>
<keyword evidence="3 5" id="KW-0697">Rotamase</keyword>
<comment type="catalytic activity">
    <reaction evidence="1 6">
        <text>[protein]-peptidylproline (omega=180) = [protein]-peptidylproline (omega=0)</text>
        <dbReference type="Rhea" id="RHEA:16237"/>
        <dbReference type="Rhea" id="RHEA-COMP:10747"/>
        <dbReference type="Rhea" id="RHEA-COMP:10748"/>
        <dbReference type="ChEBI" id="CHEBI:83833"/>
        <dbReference type="ChEBI" id="CHEBI:83834"/>
        <dbReference type="EC" id="5.2.1.8"/>
    </reaction>
</comment>
<dbReference type="SUPFAM" id="SSF54534">
    <property type="entry name" value="FKBP-like"/>
    <property type="match status" value="1"/>
</dbReference>
<reference evidence="9 10" key="1">
    <citation type="journal article" date="2024" name="Commun. Biol.">
        <title>Comparative genomic analysis of thermophilic fungi reveals convergent evolutionary adaptations and gene losses.</title>
        <authorList>
            <person name="Steindorff A.S."/>
            <person name="Aguilar-Pontes M.V."/>
            <person name="Robinson A.J."/>
            <person name="Andreopoulos B."/>
            <person name="LaButti K."/>
            <person name="Kuo A."/>
            <person name="Mondo S."/>
            <person name="Riley R."/>
            <person name="Otillar R."/>
            <person name="Haridas S."/>
            <person name="Lipzen A."/>
            <person name="Grimwood J."/>
            <person name="Schmutz J."/>
            <person name="Clum A."/>
            <person name="Reid I.D."/>
            <person name="Moisan M.C."/>
            <person name="Butler G."/>
            <person name="Nguyen T.T.M."/>
            <person name="Dewar K."/>
            <person name="Conant G."/>
            <person name="Drula E."/>
            <person name="Henrissat B."/>
            <person name="Hansel C."/>
            <person name="Singer S."/>
            <person name="Hutchinson M.I."/>
            <person name="de Vries R.P."/>
            <person name="Natvig D.O."/>
            <person name="Powell A.J."/>
            <person name="Tsang A."/>
            <person name="Grigoriev I.V."/>
        </authorList>
    </citation>
    <scope>NUCLEOTIDE SEQUENCE [LARGE SCALE GENOMIC DNA]</scope>
    <source>
        <strain evidence="9 10">ATCC 22073</strain>
    </source>
</reference>
<dbReference type="InterPro" id="IPR046357">
    <property type="entry name" value="PPIase_dom_sf"/>
</dbReference>
<dbReference type="InterPro" id="IPR000297">
    <property type="entry name" value="PPIase_PpiC"/>
</dbReference>
<evidence type="ECO:0000256" key="3">
    <source>
        <dbReference type="ARBA" id="ARBA00023110"/>
    </source>
</evidence>
<evidence type="ECO:0000313" key="9">
    <source>
        <dbReference type="EMBL" id="KAL2271815.1"/>
    </source>
</evidence>
<dbReference type="RefSeq" id="XP_070870539.1">
    <property type="nucleotide sequence ID" value="XM_071007317.1"/>
</dbReference>
<comment type="caution">
    <text evidence="9">The sequence shown here is derived from an EMBL/GenBank/DDBJ whole genome shotgun (WGS) entry which is preliminary data.</text>
</comment>
<feature type="compositionally biased region" description="Basic and acidic residues" evidence="7">
    <location>
        <begin position="1"/>
        <end position="22"/>
    </location>
</feature>
<evidence type="ECO:0000256" key="4">
    <source>
        <dbReference type="ARBA" id="ARBA00023235"/>
    </source>
</evidence>
<dbReference type="Proteomes" id="UP001600064">
    <property type="component" value="Unassembled WGS sequence"/>
</dbReference>
<comment type="similarity">
    <text evidence="2">Belongs to the PpiC/parvulin rotamase family. PIN4 subfamily.</text>
</comment>
<dbReference type="EC" id="5.2.1.8" evidence="6"/>
<sequence>MAKGKDPKKDSKKDSKADDKGGKGGKKGKNDGGGAGEEGKNSKLKGAMSINVRHILCEKFSKSEQAMERLKNGERFDDVAKEMSEDKAKAGGSLGWQTKGNLDPQFEEVAFKLAPSTVSNPTYERVKTQFGYHIIMVEGRK</sequence>
<proteinExistence type="inferred from homology"/>
<feature type="domain" description="PpiC" evidence="8">
    <location>
        <begin position="47"/>
        <end position="139"/>
    </location>
</feature>
<dbReference type="PANTHER" id="PTHR45995">
    <property type="match status" value="1"/>
</dbReference>
<dbReference type="EMBL" id="JAZGUE010000001">
    <property type="protein sequence ID" value="KAL2271815.1"/>
    <property type="molecule type" value="Genomic_DNA"/>
</dbReference>